<keyword evidence="2" id="KW-1185">Reference proteome</keyword>
<accession>A0ACD1ACN7</accession>
<reference evidence="1" key="1">
    <citation type="submission" date="2019-08" db="EMBL/GenBank/DDBJ databases">
        <title>Genome sequence of Clostridiales bacterium MT110.</title>
        <authorList>
            <person name="Cao J."/>
        </authorList>
    </citation>
    <scope>NUCLEOTIDE SEQUENCE</scope>
    <source>
        <strain evidence="1">MT110</strain>
    </source>
</reference>
<sequence>MNGIEKITERIIQNAEQELAEITREAREKAEEIAARYADAARKESREILSRGQGAATERIERLEGVAMLDTRKLELSVKQELLERAFDTALDRIKGLPEKDYVLLLARLAAKASRSGYEEVLLSNEDRLKVGETVVREANGLIPGGGHLTLAEDFRAIKGGLLLRDEDIEINCTLESLIRQLRSEMAGELAGILFD</sequence>
<proteinExistence type="predicted"/>
<gene>
    <name evidence="1" type="ORF">FRZ06_12105</name>
</gene>
<organism evidence="1 2">
    <name type="scientific">Anoxybacterium hadale</name>
    <dbReference type="NCBI Taxonomy" id="3408580"/>
    <lineage>
        <taxon>Bacteria</taxon>
        <taxon>Bacillati</taxon>
        <taxon>Bacillota</taxon>
        <taxon>Clostridia</taxon>
        <taxon>Peptostreptococcales</taxon>
        <taxon>Anaerovoracaceae</taxon>
        <taxon>Anoxybacterium</taxon>
    </lineage>
</organism>
<dbReference type="EMBL" id="CP042469">
    <property type="protein sequence ID" value="QOX64023.1"/>
    <property type="molecule type" value="Genomic_DNA"/>
</dbReference>
<name>A0ACD1ACN7_9FIRM</name>
<protein>
    <submittedName>
        <fullName evidence="1">Uncharacterized protein</fullName>
    </submittedName>
</protein>
<dbReference type="Proteomes" id="UP000594014">
    <property type="component" value="Chromosome"/>
</dbReference>
<evidence type="ECO:0000313" key="2">
    <source>
        <dbReference type="Proteomes" id="UP000594014"/>
    </source>
</evidence>
<evidence type="ECO:0000313" key="1">
    <source>
        <dbReference type="EMBL" id="QOX64023.1"/>
    </source>
</evidence>